<dbReference type="PROSITE" id="PS00107">
    <property type="entry name" value="PROTEIN_KINASE_ATP"/>
    <property type="match status" value="1"/>
</dbReference>
<keyword evidence="1" id="KW-0808">Transferase</keyword>
<dbReference type="InterPro" id="IPR019734">
    <property type="entry name" value="TPR_rpt"/>
</dbReference>
<evidence type="ECO:0000256" key="4">
    <source>
        <dbReference type="ARBA" id="ARBA00022840"/>
    </source>
</evidence>
<dbReference type="STRING" id="213588.SAMN02745204_00506"/>
<dbReference type="OrthoDB" id="9801841at2"/>
<name>A0A1M4TQ90_9GAMM</name>
<dbReference type="InterPro" id="IPR011009">
    <property type="entry name" value="Kinase-like_dom_sf"/>
</dbReference>
<feature type="transmembrane region" description="Helical" evidence="6">
    <location>
        <begin position="385"/>
        <end position="406"/>
    </location>
</feature>
<dbReference type="PROSITE" id="PS50011">
    <property type="entry name" value="PROTEIN_KINASE_DOM"/>
    <property type="match status" value="1"/>
</dbReference>
<dbReference type="AlphaFoldDB" id="A0A1M4TQ90"/>
<keyword evidence="8" id="KW-0723">Serine/threonine-protein kinase</keyword>
<dbReference type="GO" id="GO:0005524">
    <property type="term" value="F:ATP binding"/>
    <property type="evidence" value="ECO:0007669"/>
    <property type="project" value="UniProtKB-UniRule"/>
</dbReference>
<accession>A0A1M4TQ90</accession>
<evidence type="ECO:0000256" key="2">
    <source>
        <dbReference type="ARBA" id="ARBA00022741"/>
    </source>
</evidence>
<dbReference type="Gene3D" id="1.10.510.10">
    <property type="entry name" value="Transferase(Phosphotransferase) domain 1"/>
    <property type="match status" value="1"/>
</dbReference>
<dbReference type="SUPFAM" id="SSF48452">
    <property type="entry name" value="TPR-like"/>
    <property type="match status" value="2"/>
</dbReference>
<dbReference type="SUPFAM" id="SSF56112">
    <property type="entry name" value="Protein kinase-like (PK-like)"/>
    <property type="match status" value="1"/>
</dbReference>
<dbReference type="PROSITE" id="PS00108">
    <property type="entry name" value="PROTEIN_KINASE_ST"/>
    <property type="match status" value="1"/>
</dbReference>
<dbReference type="Pfam" id="PF13374">
    <property type="entry name" value="TPR_10"/>
    <property type="match status" value="1"/>
</dbReference>
<dbReference type="PANTHER" id="PTHR43289">
    <property type="entry name" value="MITOGEN-ACTIVATED PROTEIN KINASE KINASE KINASE 20-RELATED"/>
    <property type="match status" value="1"/>
</dbReference>
<dbReference type="Pfam" id="PF17874">
    <property type="entry name" value="TPR_MalT"/>
    <property type="match status" value="1"/>
</dbReference>
<evidence type="ECO:0000259" key="7">
    <source>
        <dbReference type="PROSITE" id="PS50011"/>
    </source>
</evidence>
<organism evidence="8 9">
    <name type="scientific">Thermomonas hydrothermalis</name>
    <dbReference type="NCBI Taxonomy" id="213588"/>
    <lineage>
        <taxon>Bacteria</taxon>
        <taxon>Pseudomonadati</taxon>
        <taxon>Pseudomonadota</taxon>
        <taxon>Gammaproteobacteria</taxon>
        <taxon>Lysobacterales</taxon>
        <taxon>Lysobacteraceae</taxon>
        <taxon>Thermomonas</taxon>
    </lineage>
</organism>
<keyword evidence="4 5" id="KW-0067">ATP-binding</keyword>
<evidence type="ECO:0000256" key="5">
    <source>
        <dbReference type="PROSITE-ProRule" id="PRU10141"/>
    </source>
</evidence>
<keyword evidence="2 5" id="KW-0547">Nucleotide-binding</keyword>
<dbReference type="Pfam" id="PF00069">
    <property type="entry name" value="Pkinase"/>
    <property type="match status" value="1"/>
</dbReference>
<dbReference type="Proteomes" id="UP000242857">
    <property type="component" value="Unassembled WGS sequence"/>
</dbReference>
<sequence>MDAQRWQRLSPLLDALLELQEPARSEHLATLRAEDPALADELQRLLTLDADQAEFLLTPIVQIAGSLIPGARLGPYRLERLLGEGGMGQVWLAARADGLYERRVALKLLRPGLADHTLRQRFDRERAILARLAHPFIARLFDAGIDQNDQPYLALEYVEGEPITSYCQSHSLDIPARLDLFRQVCDAVSHAHANLIVHRDLKPSNILVTSSGQVRLLDFGIAKLIDATPARTEQTRTGVRAFTLHYAAPEQIRGEPVTTMTDVYSLGVVLFELLTGGKPYRLNRQTDAAWEEAIVSGEPIRPSQAAAQAAPETTRPYPPARLARALAGDLDNIVLKAIAKCPESRYSSVEALSLDLLRYLRGQPVSARGERFGYRLRKYLQRHRWGLAATASVLLVLLAALGIVTWQAQRALAEAARAQAMQRYVAELFQDAGSAGATPIDLRRLLALGIVRGEHSLARQPLARAELYGVVAQLRLGLGDYREAADLLQRQARLLAALPDAPTGLQLQAATLRGQTQQQLGDPAACVATMQPRYALAHQEEPRLPLPVAAFFNQLGRCRHALGDTTTAQRLYARALDLRQRQQDETGVAETTLDQANLLADTGHTADALATLQRGLARLRQAAGPQHPLAIELLRSSCALERQLDALDAALRDCRSALALAQRLHGSNHRASIDAQRQLAAVLLDQGRLSEAEELFVNATAWLQARLDPHHPDLARAYNSLAIAAWERGETDRALQLQRQAVAGWQRTGTPLQQAAGLFNLAMILHDAGRDRDALAPAQQALVLRQSQRGALSPLGDSQRLLGEILTGLDQPHAAAPLLAAAVRNTEAGYGPRHSHTRRAQIALARLQALNGMPDAPLRLQRLGLPADDNLEQRKAAWLARAYAAEQACTTTPQQARLSLDAILAEMQLALPEGGVVPRTVARLRQRCGAPVKP</sequence>
<dbReference type="SMART" id="SM00220">
    <property type="entry name" value="S_TKc"/>
    <property type="match status" value="1"/>
</dbReference>
<evidence type="ECO:0000256" key="6">
    <source>
        <dbReference type="SAM" id="Phobius"/>
    </source>
</evidence>
<evidence type="ECO:0000256" key="3">
    <source>
        <dbReference type="ARBA" id="ARBA00022777"/>
    </source>
</evidence>
<evidence type="ECO:0000313" key="9">
    <source>
        <dbReference type="Proteomes" id="UP000242857"/>
    </source>
</evidence>
<keyword evidence="6" id="KW-1133">Transmembrane helix</keyword>
<protein>
    <submittedName>
        <fullName evidence="8">Serine/threonine protein kinase</fullName>
    </submittedName>
</protein>
<dbReference type="EMBL" id="FQUK01000005">
    <property type="protein sequence ID" value="SHE46555.1"/>
    <property type="molecule type" value="Genomic_DNA"/>
</dbReference>
<dbReference type="PANTHER" id="PTHR43289:SF34">
    <property type="entry name" value="SERINE_THREONINE-PROTEIN KINASE YBDM-RELATED"/>
    <property type="match status" value="1"/>
</dbReference>
<dbReference type="InterPro" id="IPR041617">
    <property type="entry name" value="TPR_MalT"/>
</dbReference>
<evidence type="ECO:0000256" key="1">
    <source>
        <dbReference type="ARBA" id="ARBA00022679"/>
    </source>
</evidence>
<dbReference type="InterPro" id="IPR011990">
    <property type="entry name" value="TPR-like_helical_dom_sf"/>
</dbReference>
<dbReference type="Gene3D" id="1.25.40.10">
    <property type="entry name" value="Tetratricopeptide repeat domain"/>
    <property type="match status" value="3"/>
</dbReference>
<keyword evidence="9" id="KW-1185">Reference proteome</keyword>
<keyword evidence="6" id="KW-0812">Transmembrane</keyword>
<feature type="binding site" evidence="5">
    <location>
        <position position="107"/>
    </location>
    <ligand>
        <name>ATP</name>
        <dbReference type="ChEBI" id="CHEBI:30616"/>
    </ligand>
</feature>
<feature type="domain" description="Protein kinase" evidence="7">
    <location>
        <begin position="76"/>
        <end position="360"/>
    </location>
</feature>
<keyword evidence="6" id="KW-0472">Membrane</keyword>
<dbReference type="Gene3D" id="3.30.200.20">
    <property type="entry name" value="Phosphorylase Kinase, domain 1"/>
    <property type="match status" value="1"/>
</dbReference>
<keyword evidence="3 8" id="KW-0418">Kinase</keyword>
<dbReference type="CDD" id="cd14014">
    <property type="entry name" value="STKc_PknB_like"/>
    <property type="match status" value="1"/>
</dbReference>
<reference evidence="9" key="1">
    <citation type="submission" date="2016-11" db="EMBL/GenBank/DDBJ databases">
        <authorList>
            <person name="Varghese N."/>
            <person name="Submissions S."/>
        </authorList>
    </citation>
    <scope>NUCLEOTIDE SEQUENCE [LARGE SCALE GENOMIC DNA]</scope>
    <source>
        <strain evidence="9">DSM 14834</strain>
    </source>
</reference>
<evidence type="ECO:0000313" key="8">
    <source>
        <dbReference type="EMBL" id="SHE46555.1"/>
    </source>
</evidence>
<dbReference type="SMART" id="SM00028">
    <property type="entry name" value="TPR"/>
    <property type="match status" value="6"/>
</dbReference>
<proteinExistence type="predicted"/>
<dbReference type="InterPro" id="IPR000719">
    <property type="entry name" value="Prot_kinase_dom"/>
</dbReference>
<dbReference type="InterPro" id="IPR008271">
    <property type="entry name" value="Ser/Thr_kinase_AS"/>
</dbReference>
<dbReference type="GO" id="GO:0004674">
    <property type="term" value="F:protein serine/threonine kinase activity"/>
    <property type="evidence" value="ECO:0007669"/>
    <property type="project" value="UniProtKB-KW"/>
</dbReference>
<dbReference type="InterPro" id="IPR017441">
    <property type="entry name" value="Protein_kinase_ATP_BS"/>
</dbReference>
<gene>
    <name evidence="8" type="ORF">SAMN02745204_00506</name>
</gene>
<dbReference type="RefSeq" id="WP_072755056.1">
    <property type="nucleotide sequence ID" value="NZ_FQUK01000005.1"/>
</dbReference>